<sequence length="246" mass="28078">MFEKTNLRQVDTSLAAVATGPHLPVVVPDYLEKTYWWAYTHPNAVRIFERQWLVNLILWGNFSRLRDLALQDMGEVIHGQVLQVACVYGNLTEHIVRRLDPQAHLSVIDVAPVQIKNLHQKLSNKSQVSILQQDASRMAFADASQDTTLVFFLLHEMPVEVRRKTIAEALRVTKPGGKIVFVDYHKPVASSPFRYIMVPILTTLEPFAMDLWNHDISEWLPASVSASQIDKQTYFGGLYQKLVITR</sequence>
<keyword evidence="2" id="KW-0808">Transferase</keyword>
<feature type="domain" description="Methyltransferase" evidence="1">
    <location>
        <begin position="81"/>
        <end position="177"/>
    </location>
</feature>
<dbReference type="InterPro" id="IPR029063">
    <property type="entry name" value="SAM-dependent_MTases_sf"/>
</dbReference>
<evidence type="ECO:0000259" key="1">
    <source>
        <dbReference type="Pfam" id="PF13649"/>
    </source>
</evidence>
<dbReference type="SUPFAM" id="SSF53335">
    <property type="entry name" value="S-adenosyl-L-methionine-dependent methyltransferases"/>
    <property type="match status" value="1"/>
</dbReference>
<evidence type="ECO:0000313" key="3">
    <source>
        <dbReference type="Proteomes" id="UP000192505"/>
    </source>
</evidence>
<keyword evidence="2" id="KW-0489">Methyltransferase</keyword>
<dbReference type="PANTHER" id="PTHR43591">
    <property type="entry name" value="METHYLTRANSFERASE"/>
    <property type="match status" value="1"/>
</dbReference>
<dbReference type="Gene3D" id="3.40.50.150">
    <property type="entry name" value="Vaccinia Virus protein VP39"/>
    <property type="match status" value="1"/>
</dbReference>
<dbReference type="Proteomes" id="UP000192505">
    <property type="component" value="Unassembled WGS sequence"/>
</dbReference>
<reference evidence="2 3" key="1">
    <citation type="submission" date="2017-01" db="EMBL/GenBank/DDBJ databases">
        <title>Novel large sulfur bacteria in the metagenomes of groundwater-fed chemosynthetic microbial mats in the Lake Huron basin.</title>
        <authorList>
            <person name="Sharrar A.M."/>
            <person name="Flood B.E."/>
            <person name="Bailey J.V."/>
            <person name="Jones D.S."/>
            <person name="Biddanda B."/>
            <person name="Ruberg S.A."/>
            <person name="Marcus D.N."/>
            <person name="Dick G.J."/>
        </authorList>
    </citation>
    <scope>NUCLEOTIDE SEQUENCE [LARGE SCALE GENOMIC DNA]</scope>
    <source>
        <strain evidence="2">A7</strain>
    </source>
</reference>
<dbReference type="EMBL" id="MTEI01000023">
    <property type="protein sequence ID" value="OQW86081.1"/>
    <property type="molecule type" value="Genomic_DNA"/>
</dbReference>
<dbReference type="Pfam" id="PF13649">
    <property type="entry name" value="Methyltransf_25"/>
    <property type="match status" value="1"/>
</dbReference>
<evidence type="ECO:0000313" key="2">
    <source>
        <dbReference type="EMBL" id="OQW86081.1"/>
    </source>
</evidence>
<organism evidence="2 3">
    <name type="scientific">Rhodoferax ferrireducens</name>
    <dbReference type="NCBI Taxonomy" id="192843"/>
    <lineage>
        <taxon>Bacteria</taxon>
        <taxon>Pseudomonadati</taxon>
        <taxon>Pseudomonadota</taxon>
        <taxon>Betaproteobacteria</taxon>
        <taxon>Burkholderiales</taxon>
        <taxon>Comamonadaceae</taxon>
        <taxon>Rhodoferax</taxon>
    </lineage>
</organism>
<dbReference type="InterPro" id="IPR041698">
    <property type="entry name" value="Methyltransf_25"/>
</dbReference>
<proteinExistence type="predicted"/>
<dbReference type="GO" id="GO:0008168">
    <property type="term" value="F:methyltransferase activity"/>
    <property type="evidence" value="ECO:0007669"/>
    <property type="project" value="UniProtKB-KW"/>
</dbReference>
<protein>
    <submittedName>
        <fullName evidence="2">Methyltransferase</fullName>
    </submittedName>
</protein>
<gene>
    <name evidence="2" type="ORF">BWK72_18945</name>
</gene>
<dbReference type="AlphaFoldDB" id="A0A1W9KPN5"/>
<dbReference type="NCBIfam" id="NF038261">
    <property type="entry name" value="rhodoquin_RquA"/>
    <property type="match status" value="1"/>
</dbReference>
<dbReference type="PANTHER" id="PTHR43591:SF97">
    <property type="entry name" value="CLASS I SAM-DEPENDENT METHYLTRANSFERASE"/>
    <property type="match status" value="1"/>
</dbReference>
<accession>A0A1W9KPN5</accession>
<name>A0A1W9KPN5_9BURK</name>
<comment type="caution">
    <text evidence="2">The sequence shown here is derived from an EMBL/GenBank/DDBJ whole genome shotgun (WGS) entry which is preliminary data.</text>
</comment>
<dbReference type="GO" id="GO:0032259">
    <property type="term" value="P:methylation"/>
    <property type="evidence" value="ECO:0007669"/>
    <property type="project" value="UniProtKB-KW"/>
</dbReference>
<dbReference type="CDD" id="cd02440">
    <property type="entry name" value="AdoMet_MTases"/>
    <property type="match status" value="1"/>
</dbReference>